<name>A0AAV4N2C3_9ARAC</name>
<keyword evidence="3" id="KW-1185">Reference proteome</keyword>
<protein>
    <submittedName>
        <fullName evidence="2">Uncharacterized protein</fullName>
    </submittedName>
</protein>
<accession>A0AAV4N2C3</accession>
<feature type="region of interest" description="Disordered" evidence="1">
    <location>
        <begin position="1"/>
        <end position="31"/>
    </location>
</feature>
<gene>
    <name evidence="2" type="ORF">CDAR_542841</name>
</gene>
<evidence type="ECO:0000313" key="2">
    <source>
        <dbReference type="EMBL" id="GIX78571.1"/>
    </source>
</evidence>
<reference evidence="2 3" key="1">
    <citation type="submission" date="2021-06" db="EMBL/GenBank/DDBJ databases">
        <title>Caerostris darwini draft genome.</title>
        <authorList>
            <person name="Kono N."/>
            <person name="Arakawa K."/>
        </authorList>
    </citation>
    <scope>NUCLEOTIDE SEQUENCE [LARGE SCALE GENOMIC DNA]</scope>
</reference>
<comment type="caution">
    <text evidence="2">The sequence shown here is derived from an EMBL/GenBank/DDBJ whole genome shotgun (WGS) entry which is preliminary data.</text>
</comment>
<feature type="compositionally biased region" description="Polar residues" evidence="1">
    <location>
        <begin position="1"/>
        <end position="11"/>
    </location>
</feature>
<dbReference type="Proteomes" id="UP001054837">
    <property type="component" value="Unassembled WGS sequence"/>
</dbReference>
<dbReference type="EMBL" id="BPLQ01001104">
    <property type="protein sequence ID" value="GIX78571.1"/>
    <property type="molecule type" value="Genomic_DNA"/>
</dbReference>
<sequence>MLPTGKVNSTKIDSKQGSLDKIRSTGQSSSQCLVRNEKTRLSTWDHKSIETLTRIDSDFGSNPQESALESMTQCFVPLGNVCSVLCSTCFGST</sequence>
<proteinExistence type="predicted"/>
<evidence type="ECO:0000256" key="1">
    <source>
        <dbReference type="SAM" id="MobiDB-lite"/>
    </source>
</evidence>
<feature type="compositionally biased region" description="Basic and acidic residues" evidence="1">
    <location>
        <begin position="12"/>
        <end position="23"/>
    </location>
</feature>
<organism evidence="2 3">
    <name type="scientific">Caerostris darwini</name>
    <dbReference type="NCBI Taxonomy" id="1538125"/>
    <lineage>
        <taxon>Eukaryota</taxon>
        <taxon>Metazoa</taxon>
        <taxon>Ecdysozoa</taxon>
        <taxon>Arthropoda</taxon>
        <taxon>Chelicerata</taxon>
        <taxon>Arachnida</taxon>
        <taxon>Araneae</taxon>
        <taxon>Araneomorphae</taxon>
        <taxon>Entelegynae</taxon>
        <taxon>Araneoidea</taxon>
        <taxon>Araneidae</taxon>
        <taxon>Caerostris</taxon>
    </lineage>
</organism>
<dbReference type="AlphaFoldDB" id="A0AAV4N2C3"/>
<evidence type="ECO:0000313" key="3">
    <source>
        <dbReference type="Proteomes" id="UP001054837"/>
    </source>
</evidence>